<evidence type="ECO:0008006" key="3">
    <source>
        <dbReference type="Google" id="ProtNLM"/>
    </source>
</evidence>
<dbReference type="RefSeq" id="WP_167083068.1">
    <property type="nucleotide sequence ID" value="NZ_BAAADC010000001.1"/>
</dbReference>
<comment type="caution">
    <text evidence="1">The sequence shown here is derived from an EMBL/GenBank/DDBJ whole genome shotgun (WGS) entry which is preliminary data.</text>
</comment>
<dbReference type="Proteomes" id="UP000570514">
    <property type="component" value="Unassembled WGS sequence"/>
</dbReference>
<evidence type="ECO:0000313" key="1">
    <source>
        <dbReference type="EMBL" id="NIK88936.1"/>
    </source>
</evidence>
<keyword evidence="2" id="KW-1185">Reference proteome</keyword>
<reference evidence="1 2" key="1">
    <citation type="submission" date="2020-03" db="EMBL/GenBank/DDBJ databases">
        <title>Genomic Encyclopedia of Type Strains, Phase IV (KMG-IV): sequencing the most valuable type-strain genomes for metagenomic binning, comparative biology and taxonomic classification.</title>
        <authorList>
            <person name="Goeker M."/>
        </authorList>
    </citation>
    <scope>NUCLEOTIDE SEQUENCE [LARGE SCALE GENOMIC DNA]</scope>
    <source>
        <strain evidence="1 2">DSM 19867</strain>
    </source>
</reference>
<name>A0A846MZT1_9PROT</name>
<sequence length="410" mass="44370">MNVIEFDGLMEHAAARWPRIRDGVYARLETLLAAKLGPNDLFVRLGETAYLVTMPTSGAQEVSAVCTRVAFDLHTSFLGECSLAQLHVSLVSECDQDTLAFNRLGVDQIIRIAKDVGILDQLRFRPSEAEMDTGAAGASRAKQSVGGVASAPVVSAAGAAAESSPDIEYHYIPIWAVPSSAITTYACEPKSIYLTSRTQPVALSYLSPRDRMQVELSCLQVGLAQLTKSISNGARFLLAAPISFEMLGAPVGRAAVLSLCKELPNDIRQYLSFLIYEVPPGVAQTRLANMVNALRSVSRGVSATIAPTLRAYTAYQGIGLRAIGFDMREFTNLCPFQQNDAEQLAQFARRSNLGTLIANVKEKSTLKYAQDAGIQLLSGAAIAPYCVEPRGMCRLTWAETLSKPDTELWV</sequence>
<dbReference type="AlphaFoldDB" id="A0A846MZT1"/>
<dbReference type="EMBL" id="JAASRM010000001">
    <property type="protein sequence ID" value="NIK88936.1"/>
    <property type="molecule type" value="Genomic_DNA"/>
</dbReference>
<organism evidence="1 2">
    <name type="scientific">Rhizomicrobium palustre</name>
    <dbReference type="NCBI Taxonomy" id="189966"/>
    <lineage>
        <taxon>Bacteria</taxon>
        <taxon>Pseudomonadati</taxon>
        <taxon>Pseudomonadota</taxon>
        <taxon>Alphaproteobacteria</taxon>
        <taxon>Micropepsales</taxon>
        <taxon>Micropepsaceae</taxon>
        <taxon>Rhizomicrobium</taxon>
    </lineage>
</organism>
<proteinExistence type="predicted"/>
<gene>
    <name evidence="1" type="ORF">FHS83_002254</name>
</gene>
<protein>
    <recommendedName>
        <fullName evidence="3">EAL domain-containing protein</fullName>
    </recommendedName>
</protein>
<evidence type="ECO:0000313" key="2">
    <source>
        <dbReference type="Proteomes" id="UP000570514"/>
    </source>
</evidence>
<accession>A0A846MZT1</accession>